<reference evidence="1 2" key="1">
    <citation type="submission" date="2017-04" db="EMBL/GenBank/DDBJ databases">
        <title>Genome Sequence of the Model Brown-Rot Fungus Postia placenta SB12.</title>
        <authorList>
            <consortium name="DOE Joint Genome Institute"/>
            <person name="Gaskell J."/>
            <person name="Kersten P."/>
            <person name="Larrondo L.F."/>
            <person name="Canessa P."/>
            <person name="Martinez D."/>
            <person name="Hibbett D."/>
            <person name="Schmoll M."/>
            <person name="Kubicek C.P."/>
            <person name="Martinez A.T."/>
            <person name="Yadav J."/>
            <person name="Master E."/>
            <person name="Magnuson J.K."/>
            <person name="James T."/>
            <person name="Yaver D."/>
            <person name="Berka R."/>
            <person name="Labutti K."/>
            <person name="Lipzen A."/>
            <person name="Aerts A."/>
            <person name="Barry K."/>
            <person name="Henrissat B."/>
            <person name="Blanchette R."/>
            <person name="Grigoriev I."/>
            <person name="Cullen D."/>
        </authorList>
    </citation>
    <scope>NUCLEOTIDE SEQUENCE [LARGE SCALE GENOMIC DNA]</scope>
    <source>
        <strain evidence="1 2">MAD-698-R-SB12</strain>
    </source>
</reference>
<protein>
    <submittedName>
        <fullName evidence="1">Uncharacterized protein</fullName>
    </submittedName>
</protein>
<evidence type="ECO:0000313" key="2">
    <source>
        <dbReference type="Proteomes" id="UP000194127"/>
    </source>
</evidence>
<dbReference type="OrthoDB" id="3233661at2759"/>
<dbReference type="GeneID" id="36322363"/>
<sequence length="127" mass="13497">MPDSAVSTLQARVDNSMGAAFVSLDNKYSGTFDVSTTFADADVYSSTVDDLKGLVQLDLGVYRPTSSAATVGTTVERTVELDTVKTSRMTGWVGTGERPPPPTSRFNSQGRIEVMSTLSPVALLLES</sequence>
<dbReference type="RefSeq" id="XP_024343247.1">
    <property type="nucleotide sequence ID" value="XM_024477413.1"/>
</dbReference>
<dbReference type="STRING" id="670580.A0A1X6NDJ2"/>
<keyword evidence="2" id="KW-1185">Reference proteome</keyword>
<gene>
    <name evidence="1" type="ORF">POSPLADRAFT_1038627</name>
</gene>
<dbReference type="EMBL" id="KZ110592">
    <property type="protein sequence ID" value="OSX66453.1"/>
    <property type="molecule type" value="Genomic_DNA"/>
</dbReference>
<accession>A0A1X6NDJ2</accession>
<evidence type="ECO:0000313" key="1">
    <source>
        <dbReference type="EMBL" id="OSX66453.1"/>
    </source>
</evidence>
<proteinExistence type="predicted"/>
<organism evidence="1 2">
    <name type="scientific">Postia placenta MAD-698-R-SB12</name>
    <dbReference type="NCBI Taxonomy" id="670580"/>
    <lineage>
        <taxon>Eukaryota</taxon>
        <taxon>Fungi</taxon>
        <taxon>Dikarya</taxon>
        <taxon>Basidiomycota</taxon>
        <taxon>Agaricomycotina</taxon>
        <taxon>Agaricomycetes</taxon>
        <taxon>Polyporales</taxon>
        <taxon>Adustoporiaceae</taxon>
        <taxon>Rhodonia</taxon>
    </lineage>
</organism>
<dbReference type="AlphaFoldDB" id="A0A1X6NDJ2"/>
<name>A0A1X6NDJ2_9APHY</name>
<dbReference type="Proteomes" id="UP000194127">
    <property type="component" value="Unassembled WGS sequence"/>
</dbReference>